<evidence type="ECO:0000313" key="2">
    <source>
        <dbReference type="EMBL" id="KAK0703130.1"/>
    </source>
</evidence>
<reference evidence="2" key="1">
    <citation type="submission" date="2023-06" db="EMBL/GenBank/DDBJ databases">
        <title>Genome-scale phylogeny and comparative genomics of the fungal order Sordariales.</title>
        <authorList>
            <consortium name="Lawrence Berkeley National Laboratory"/>
            <person name="Hensen N."/>
            <person name="Bonometti L."/>
            <person name="Westerberg I."/>
            <person name="Brannstrom I.O."/>
            <person name="Guillou S."/>
            <person name="Cros-Aarteil S."/>
            <person name="Calhoun S."/>
            <person name="Haridas S."/>
            <person name="Kuo A."/>
            <person name="Mondo S."/>
            <person name="Pangilinan J."/>
            <person name="Riley R."/>
            <person name="LaButti K."/>
            <person name="Andreopoulos B."/>
            <person name="Lipzen A."/>
            <person name="Chen C."/>
            <person name="Yanf M."/>
            <person name="Daum C."/>
            <person name="Ng V."/>
            <person name="Clum A."/>
            <person name="Steindorff A."/>
            <person name="Ohm R."/>
            <person name="Martin F."/>
            <person name="Silar P."/>
            <person name="Natvig D."/>
            <person name="Lalanne C."/>
            <person name="Gautier V."/>
            <person name="Ament-velasquez S.L."/>
            <person name="Kruys A."/>
            <person name="Hutchinson M.I."/>
            <person name="Powell A.J."/>
            <person name="Barry K."/>
            <person name="Miller A.N."/>
            <person name="Grigoriev I.V."/>
            <person name="Debuchy R."/>
            <person name="Gladieux P."/>
            <person name="Thoren M.H."/>
            <person name="Johannesson H."/>
        </authorList>
    </citation>
    <scope>NUCLEOTIDE SEQUENCE</scope>
    <source>
        <strain evidence="2">SMH2392-1A</strain>
    </source>
</reference>
<dbReference type="EMBL" id="JAUIRO010000008">
    <property type="protein sequence ID" value="KAK0703130.1"/>
    <property type="molecule type" value="Genomic_DNA"/>
</dbReference>
<comment type="caution">
    <text evidence="2">The sequence shown here is derived from an EMBL/GenBank/DDBJ whole genome shotgun (WGS) entry which is preliminary data.</text>
</comment>
<sequence>MGKAWHATSSFLGLDLLLRATMCVYAMWSPDADFALMLRDAEALPSRQRDGDEAGFNPINRLVSHTALHQLGAKKCLYSEGSKRCSSFRQLVPDAFADPPRA</sequence>
<keyword evidence="1" id="KW-0732">Signal</keyword>
<dbReference type="AlphaFoldDB" id="A0AA40DHB7"/>
<protein>
    <submittedName>
        <fullName evidence="2">Uncharacterized protein</fullName>
    </submittedName>
</protein>
<dbReference type="GeneID" id="85323826"/>
<gene>
    <name evidence="2" type="ORF">B0T26DRAFT_680867</name>
</gene>
<feature type="chain" id="PRO_5041360571" evidence="1">
    <location>
        <begin position="27"/>
        <end position="102"/>
    </location>
</feature>
<dbReference type="RefSeq" id="XP_060289989.1">
    <property type="nucleotide sequence ID" value="XM_060440556.1"/>
</dbReference>
<proteinExistence type="predicted"/>
<feature type="signal peptide" evidence="1">
    <location>
        <begin position="1"/>
        <end position="26"/>
    </location>
</feature>
<organism evidence="2 3">
    <name type="scientific">Lasiosphaeria miniovina</name>
    <dbReference type="NCBI Taxonomy" id="1954250"/>
    <lineage>
        <taxon>Eukaryota</taxon>
        <taxon>Fungi</taxon>
        <taxon>Dikarya</taxon>
        <taxon>Ascomycota</taxon>
        <taxon>Pezizomycotina</taxon>
        <taxon>Sordariomycetes</taxon>
        <taxon>Sordariomycetidae</taxon>
        <taxon>Sordariales</taxon>
        <taxon>Lasiosphaeriaceae</taxon>
        <taxon>Lasiosphaeria</taxon>
    </lineage>
</organism>
<keyword evidence="3" id="KW-1185">Reference proteome</keyword>
<dbReference type="Proteomes" id="UP001172101">
    <property type="component" value="Unassembled WGS sequence"/>
</dbReference>
<accession>A0AA40DHB7</accession>
<evidence type="ECO:0000256" key="1">
    <source>
        <dbReference type="SAM" id="SignalP"/>
    </source>
</evidence>
<name>A0AA40DHB7_9PEZI</name>
<evidence type="ECO:0000313" key="3">
    <source>
        <dbReference type="Proteomes" id="UP001172101"/>
    </source>
</evidence>